<evidence type="ECO:0000256" key="11">
    <source>
        <dbReference type="SAM" id="MobiDB-lite"/>
    </source>
</evidence>
<dbReference type="Gene3D" id="3.80.10.10">
    <property type="entry name" value="Ribonuclease Inhibitor"/>
    <property type="match status" value="1"/>
</dbReference>
<keyword evidence="6" id="KW-0677">Repeat</keyword>
<dbReference type="FunFam" id="3.80.10.10:FF:000296">
    <property type="entry name" value="mRNA export factor MEX67"/>
    <property type="match status" value="1"/>
</dbReference>
<evidence type="ECO:0000259" key="12">
    <source>
        <dbReference type="PROSITE" id="PS50177"/>
    </source>
</evidence>
<dbReference type="Gene3D" id="1.10.8.10">
    <property type="entry name" value="DNA helicase RuvA subunit, C-terminal domain"/>
    <property type="match status" value="1"/>
</dbReference>
<evidence type="ECO:0000256" key="3">
    <source>
        <dbReference type="ARBA" id="ARBA00022448"/>
    </source>
</evidence>
<keyword evidence="15" id="KW-1185">Reference proteome</keyword>
<dbReference type="Pfam" id="PF03943">
    <property type="entry name" value="TAP_C"/>
    <property type="match status" value="1"/>
</dbReference>
<dbReference type="SUPFAM" id="SSF52058">
    <property type="entry name" value="L domain-like"/>
    <property type="match status" value="1"/>
</dbReference>
<reference evidence="14" key="2">
    <citation type="journal article" date="2023" name="IMA Fungus">
        <title>Comparative genomic study of the Penicillium genus elucidates a diverse pangenome and 15 lateral gene transfer events.</title>
        <authorList>
            <person name="Petersen C."/>
            <person name="Sorensen T."/>
            <person name="Nielsen M.R."/>
            <person name="Sondergaard T.E."/>
            <person name="Sorensen J.L."/>
            <person name="Fitzpatrick D.A."/>
            <person name="Frisvad J.C."/>
            <person name="Nielsen K.L."/>
        </authorList>
    </citation>
    <scope>NUCLEOTIDE SEQUENCE</scope>
    <source>
        <strain evidence="14">IBT 29677</strain>
    </source>
</reference>
<protein>
    <recommendedName>
        <fullName evidence="10">mRNA export factor MEX67</fullName>
    </recommendedName>
</protein>
<dbReference type="EMBL" id="JAPZBU010000005">
    <property type="protein sequence ID" value="KAJ5403621.1"/>
    <property type="molecule type" value="Genomic_DNA"/>
</dbReference>
<dbReference type="GO" id="GO:0016973">
    <property type="term" value="P:poly(A)+ mRNA export from nucleus"/>
    <property type="evidence" value="ECO:0007669"/>
    <property type="project" value="TreeGrafter"/>
</dbReference>
<keyword evidence="3" id="KW-0813">Transport</keyword>
<dbReference type="InterPro" id="IPR002075">
    <property type="entry name" value="NTF2_dom"/>
</dbReference>
<evidence type="ECO:0000256" key="1">
    <source>
        <dbReference type="ARBA" id="ARBA00004123"/>
    </source>
</evidence>
<dbReference type="InterPro" id="IPR005637">
    <property type="entry name" value="TAP_C_dom"/>
</dbReference>
<comment type="similarity">
    <text evidence="2">Belongs to the NXF family.</text>
</comment>
<dbReference type="GO" id="GO:0042272">
    <property type="term" value="C:nuclear RNA export factor complex"/>
    <property type="evidence" value="ECO:0007669"/>
    <property type="project" value="UniProtKB-ARBA"/>
</dbReference>
<accession>A0A9W9W548</accession>
<keyword evidence="5" id="KW-0433">Leucine-rich repeat</keyword>
<gene>
    <name evidence="14" type="ORF">N7509_003492</name>
</gene>
<evidence type="ECO:0000259" key="13">
    <source>
        <dbReference type="PROSITE" id="PS51281"/>
    </source>
</evidence>
<dbReference type="InterPro" id="IPR032710">
    <property type="entry name" value="NTF2-like_dom_sf"/>
</dbReference>
<dbReference type="PANTHER" id="PTHR10662:SF22">
    <property type="entry name" value="NUCLEAR RNA EXPORT FACTOR 1"/>
    <property type="match status" value="1"/>
</dbReference>
<evidence type="ECO:0000313" key="15">
    <source>
        <dbReference type="Proteomes" id="UP001147747"/>
    </source>
</evidence>
<dbReference type="RefSeq" id="XP_056490863.1">
    <property type="nucleotide sequence ID" value="XM_056628129.1"/>
</dbReference>
<dbReference type="SUPFAM" id="SSF46934">
    <property type="entry name" value="UBA-like"/>
    <property type="match status" value="1"/>
</dbReference>
<sequence>MKTMKSRRPGGASGGGIRKRGPTRTDRDGDMDMDNSARGGKRGRGDSGRSSRAGGGRSAGGSRPQTRDRTLNAIQQAISENNNKDSAQANVRHGKGGKGNSTQISITGWRKSNASTKRDGGVENLISFCERKLNSAPKGSRFKVTKSRVEGDILVVSVHPEWTERLLQLNGKLFAGVNITVELYDSSTAVLGQQLATSGSTSASTADTKLKITSILGKRFNPAAKLLDLSKLVDDTDLQAMGIFNSTTTQSKFFPAMMKVWEMQFTSSSERREAVESVSLAQNQLANVSVVTTMAQTFADIKNLDLSNNNFKDSQSMVAWRWKFRNLEFLDLTGNDFSSKPDFKATMLKWYPKLQTLNNVQVRTAEEVAAQKKTPIPIQAPHFQDDSQIAENFIRTFFASYDNNRNELINQFYDENSKFSLNVNVQAPKVQQTETAGWDSYIKRSRNLSKITHLSARMNRIYTGPQKIGEMWNSLPQTRHPDMATHPEQFLVECHQVPGLPDPTGQSPTGVGGLIITVHGKFDESVDGKVETRSFDRSFIIGPGNGPGGIRVLNDILCARAYGGHEAWSPESQPIPQAMAPMPAIAANPAASLAPAAATALPGFPEGYGAPAPGKTDTQVQQEQLVIQISTKSGMTLQYSEMALSGNGWNLDAAWKNFEELKAQGALPPTAFLNGA</sequence>
<dbReference type="GO" id="GO:0003723">
    <property type="term" value="F:RNA binding"/>
    <property type="evidence" value="ECO:0007669"/>
    <property type="project" value="TreeGrafter"/>
</dbReference>
<comment type="subcellular location">
    <subcellularLocation>
        <location evidence="1">Nucleus</location>
    </subcellularLocation>
</comment>
<feature type="domain" description="TAP-C" evidence="13">
    <location>
        <begin position="620"/>
        <end position="675"/>
    </location>
</feature>
<name>A0A9W9W548_9EURO</name>
<dbReference type="GeneID" id="81367109"/>
<dbReference type="OrthoDB" id="25872at2759"/>
<proteinExistence type="inferred from homology"/>
<comment type="caution">
    <text evidence="14">The sequence shown here is derived from an EMBL/GenBank/DDBJ whole genome shotgun (WGS) entry which is preliminary data.</text>
</comment>
<dbReference type="FunFam" id="3.10.450.50:FF:000013">
    <property type="entry name" value="mRNA export factor mex67"/>
    <property type="match status" value="1"/>
</dbReference>
<keyword evidence="8" id="KW-0539">Nucleus</keyword>
<dbReference type="InterPro" id="IPR030217">
    <property type="entry name" value="NXF_fam"/>
</dbReference>
<dbReference type="Gene3D" id="3.10.450.50">
    <property type="match status" value="1"/>
</dbReference>
<dbReference type="InterPro" id="IPR018222">
    <property type="entry name" value="Nuclear_transport_factor_2_euk"/>
</dbReference>
<dbReference type="PROSITE" id="PS51281">
    <property type="entry name" value="TAP_C"/>
    <property type="match status" value="1"/>
</dbReference>
<dbReference type="FunFam" id="1.10.8.10:FF:000018">
    <property type="entry name" value="Nuclear RNA export factor 1"/>
    <property type="match status" value="1"/>
</dbReference>
<evidence type="ECO:0000256" key="5">
    <source>
        <dbReference type="ARBA" id="ARBA00022614"/>
    </source>
</evidence>
<evidence type="ECO:0000256" key="8">
    <source>
        <dbReference type="ARBA" id="ARBA00023242"/>
    </source>
</evidence>
<feature type="domain" description="NTF2" evidence="12">
    <location>
        <begin position="389"/>
        <end position="559"/>
    </location>
</feature>
<dbReference type="Pfam" id="PF22602">
    <property type="entry name" value="NXF_NTF2"/>
    <property type="match status" value="1"/>
</dbReference>
<evidence type="ECO:0000313" key="14">
    <source>
        <dbReference type="EMBL" id="KAJ5403621.1"/>
    </source>
</evidence>
<keyword evidence="4" id="KW-0963">Cytoplasm</keyword>
<keyword evidence="7" id="KW-0509">mRNA transport</keyword>
<feature type="compositionally biased region" description="Polar residues" evidence="11">
    <location>
        <begin position="72"/>
        <end position="89"/>
    </location>
</feature>
<feature type="region of interest" description="Disordered" evidence="11">
    <location>
        <begin position="1"/>
        <end position="104"/>
    </location>
</feature>
<dbReference type="SMART" id="SM00804">
    <property type="entry name" value="TAP_C"/>
    <property type="match status" value="1"/>
</dbReference>
<evidence type="ECO:0000256" key="7">
    <source>
        <dbReference type="ARBA" id="ARBA00022816"/>
    </source>
</evidence>
<dbReference type="AlphaFoldDB" id="A0A9W9W548"/>
<evidence type="ECO:0000256" key="6">
    <source>
        <dbReference type="ARBA" id="ARBA00022737"/>
    </source>
</evidence>
<dbReference type="Proteomes" id="UP001147747">
    <property type="component" value="Unassembled WGS sequence"/>
</dbReference>
<dbReference type="SUPFAM" id="SSF54427">
    <property type="entry name" value="NTF2-like"/>
    <property type="match status" value="1"/>
</dbReference>
<reference evidence="14" key="1">
    <citation type="submission" date="2022-12" db="EMBL/GenBank/DDBJ databases">
        <authorList>
            <person name="Petersen C."/>
        </authorList>
    </citation>
    <scope>NUCLEOTIDE SEQUENCE</scope>
    <source>
        <strain evidence="14">IBT 29677</strain>
    </source>
</reference>
<dbReference type="PANTHER" id="PTHR10662">
    <property type="entry name" value="NUCLEAR RNA EXPORT FACTOR"/>
    <property type="match status" value="1"/>
</dbReference>
<organism evidence="14 15">
    <name type="scientific">Penicillium cosmopolitanum</name>
    <dbReference type="NCBI Taxonomy" id="1131564"/>
    <lineage>
        <taxon>Eukaryota</taxon>
        <taxon>Fungi</taxon>
        <taxon>Dikarya</taxon>
        <taxon>Ascomycota</taxon>
        <taxon>Pezizomycotina</taxon>
        <taxon>Eurotiomycetes</taxon>
        <taxon>Eurotiomycetidae</taxon>
        <taxon>Eurotiales</taxon>
        <taxon>Aspergillaceae</taxon>
        <taxon>Penicillium</taxon>
    </lineage>
</organism>
<evidence type="ECO:0000256" key="2">
    <source>
        <dbReference type="ARBA" id="ARBA00009285"/>
    </source>
</evidence>
<evidence type="ECO:0000256" key="10">
    <source>
        <dbReference type="ARBA" id="ARBA00069694"/>
    </source>
</evidence>
<dbReference type="InterPro" id="IPR009060">
    <property type="entry name" value="UBA-like_sf"/>
</dbReference>
<comment type="function">
    <text evidence="9">Involved in the export of mRNA from the nucleus to the cytoplasm.</text>
</comment>
<dbReference type="PROSITE" id="PS50177">
    <property type="entry name" value="NTF2_DOMAIN"/>
    <property type="match status" value="1"/>
</dbReference>
<evidence type="ECO:0000256" key="4">
    <source>
        <dbReference type="ARBA" id="ARBA00022490"/>
    </source>
</evidence>
<dbReference type="InterPro" id="IPR032675">
    <property type="entry name" value="LRR_dom_sf"/>
</dbReference>
<dbReference type="CDD" id="cd14342">
    <property type="entry name" value="UBA_TAP-C"/>
    <property type="match status" value="1"/>
</dbReference>
<evidence type="ECO:0000256" key="9">
    <source>
        <dbReference type="ARBA" id="ARBA00055253"/>
    </source>
</evidence>